<dbReference type="InterPro" id="IPR050889">
    <property type="entry name" value="Dendritic_Spine_Reg/Scaffold"/>
</dbReference>
<dbReference type="EMBL" id="LGTZ01000437">
    <property type="protein sequence ID" value="OJD25069.1"/>
    <property type="molecule type" value="Genomic_DNA"/>
</dbReference>
<reference evidence="4 5" key="1">
    <citation type="submission" date="2015-08" db="EMBL/GenBank/DDBJ databases">
        <title>Emmonsia species relationships and genome sequence.</title>
        <authorList>
            <person name="Cuomo C.A."/>
            <person name="Schwartz I.S."/>
            <person name="Kenyon C."/>
            <person name="De Hoog G.S."/>
            <person name="Govender N.P."/>
            <person name="Botha A."/>
            <person name="Moreno L."/>
            <person name="De Vries M."/>
            <person name="Munoz J.F."/>
            <person name="Stielow J.B."/>
        </authorList>
    </citation>
    <scope>NUCLEOTIDE SEQUENCE [LARGE SCALE GENOMIC DNA]</scope>
    <source>
        <strain evidence="4 5">EI222</strain>
    </source>
</reference>
<protein>
    <submittedName>
        <fullName evidence="4">Uncharacterized protein</fullName>
    </submittedName>
</protein>
<accession>A0A1J9RBL9</accession>
<evidence type="ECO:0000256" key="3">
    <source>
        <dbReference type="PROSITE-ProRule" id="PRU00023"/>
    </source>
</evidence>
<dbReference type="InterPro" id="IPR036770">
    <property type="entry name" value="Ankyrin_rpt-contain_sf"/>
</dbReference>
<name>A0A1J9RBL9_9EURO</name>
<dbReference type="PROSITE" id="PS50297">
    <property type="entry name" value="ANK_REP_REGION"/>
    <property type="match status" value="1"/>
</dbReference>
<keyword evidence="1" id="KW-0677">Repeat</keyword>
<evidence type="ECO:0000313" key="5">
    <source>
        <dbReference type="Proteomes" id="UP000242791"/>
    </source>
</evidence>
<proteinExistence type="predicted"/>
<dbReference type="Proteomes" id="UP000242791">
    <property type="component" value="Unassembled WGS sequence"/>
</dbReference>
<dbReference type="PROSITE" id="PS50088">
    <property type="entry name" value="ANK_REPEAT"/>
    <property type="match status" value="1"/>
</dbReference>
<feature type="repeat" description="ANK" evidence="3">
    <location>
        <begin position="164"/>
        <end position="196"/>
    </location>
</feature>
<dbReference type="AlphaFoldDB" id="A0A1J9RBL9"/>
<dbReference type="PANTHER" id="PTHR24166:SF48">
    <property type="entry name" value="PROTEIN VAPYRIN"/>
    <property type="match status" value="1"/>
</dbReference>
<sequence length="277" mass="30647">MLRDKPTRSDGFTSTFTNAVQGTVEPFYNRCQAEERRQFLLDVYQNKLERISLPESINNGDPLFGTALIAAIVGGQETMAIRLLDEGADPTVSDWDRRTVAHWAAINGFVCILERLFRSRIDQVYSRDRRDRTPLSHAAENGHEAIVDLFLKQSDSTADDYDDTGKTPLHYAAREGHVGVMRLLLDDDATRADANDMSGFTPMTLAAAKGNKPSVELLLSYTCYKEPGYVGGGLASAGAKFLVPMQWALHNGHDGVAKLLIKAVLNQSWISGVENHY</sequence>
<evidence type="ECO:0000256" key="2">
    <source>
        <dbReference type="ARBA" id="ARBA00023043"/>
    </source>
</evidence>
<dbReference type="InterPro" id="IPR002110">
    <property type="entry name" value="Ankyrin_rpt"/>
</dbReference>
<evidence type="ECO:0000256" key="1">
    <source>
        <dbReference type="ARBA" id="ARBA00022737"/>
    </source>
</evidence>
<dbReference type="OrthoDB" id="4223509at2759"/>
<dbReference type="SMART" id="SM00248">
    <property type="entry name" value="ANK"/>
    <property type="match status" value="6"/>
</dbReference>
<dbReference type="Pfam" id="PF12796">
    <property type="entry name" value="Ank_2"/>
    <property type="match status" value="1"/>
</dbReference>
<gene>
    <name evidence="4" type="ORF">ACJ73_03561</name>
</gene>
<dbReference type="STRING" id="1658174.A0A1J9RBL9"/>
<comment type="caution">
    <text evidence="4">The sequence shown here is derived from an EMBL/GenBank/DDBJ whole genome shotgun (WGS) entry which is preliminary data.</text>
</comment>
<dbReference type="PANTHER" id="PTHR24166">
    <property type="entry name" value="ROLLING PEBBLES, ISOFORM B"/>
    <property type="match status" value="1"/>
</dbReference>
<organism evidence="4 5">
    <name type="scientific">Blastomyces percursus</name>
    <dbReference type="NCBI Taxonomy" id="1658174"/>
    <lineage>
        <taxon>Eukaryota</taxon>
        <taxon>Fungi</taxon>
        <taxon>Dikarya</taxon>
        <taxon>Ascomycota</taxon>
        <taxon>Pezizomycotina</taxon>
        <taxon>Eurotiomycetes</taxon>
        <taxon>Eurotiomycetidae</taxon>
        <taxon>Onygenales</taxon>
        <taxon>Ajellomycetaceae</taxon>
        <taxon>Blastomyces</taxon>
    </lineage>
</organism>
<evidence type="ECO:0000313" key="4">
    <source>
        <dbReference type="EMBL" id="OJD25069.1"/>
    </source>
</evidence>
<keyword evidence="2 3" id="KW-0040">ANK repeat</keyword>
<dbReference type="SUPFAM" id="SSF48403">
    <property type="entry name" value="Ankyrin repeat"/>
    <property type="match status" value="1"/>
</dbReference>
<keyword evidence="5" id="KW-1185">Reference proteome</keyword>
<dbReference type="Gene3D" id="1.25.40.20">
    <property type="entry name" value="Ankyrin repeat-containing domain"/>
    <property type="match status" value="2"/>
</dbReference>
<dbReference type="VEuPathDB" id="FungiDB:ACJ73_03561"/>